<dbReference type="AlphaFoldDB" id="A0A2I1HNX9"/>
<evidence type="ECO:0000313" key="1">
    <source>
        <dbReference type="EMBL" id="PKY60576.1"/>
    </source>
</evidence>
<keyword evidence="2" id="KW-1185">Reference proteome</keyword>
<organism evidence="1 2">
    <name type="scientific">Rhizophagus irregularis</name>
    <dbReference type="NCBI Taxonomy" id="588596"/>
    <lineage>
        <taxon>Eukaryota</taxon>
        <taxon>Fungi</taxon>
        <taxon>Fungi incertae sedis</taxon>
        <taxon>Mucoromycota</taxon>
        <taxon>Glomeromycotina</taxon>
        <taxon>Glomeromycetes</taxon>
        <taxon>Glomerales</taxon>
        <taxon>Glomeraceae</taxon>
        <taxon>Rhizophagus</taxon>
    </lineage>
</organism>
<gene>
    <name evidence="1" type="ORF">RhiirA4_550696</name>
</gene>
<dbReference type="EMBL" id="LLXI01004390">
    <property type="protein sequence ID" value="PKY60576.1"/>
    <property type="molecule type" value="Genomic_DNA"/>
</dbReference>
<dbReference type="Proteomes" id="UP000234323">
    <property type="component" value="Unassembled WGS sequence"/>
</dbReference>
<protein>
    <submittedName>
        <fullName evidence="1">Uncharacterized protein</fullName>
    </submittedName>
</protein>
<sequence>MSNNVFNEINDSFPKDYKNFNILQDDNNINKDIDNINRLLYSLDKIQKLVSILYQNAKDKSVNLKFEIKLNLRLIECFFLKFQFDIQSTLFIVTHLEQSIFGDYKEI</sequence>
<proteinExistence type="predicted"/>
<evidence type="ECO:0000313" key="2">
    <source>
        <dbReference type="Proteomes" id="UP000234323"/>
    </source>
</evidence>
<name>A0A2I1HNX9_9GLOM</name>
<reference evidence="1 2" key="1">
    <citation type="submission" date="2015-10" db="EMBL/GenBank/DDBJ databases">
        <title>Genome analyses suggest a sexual origin of heterokaryosis in a supposedly ancient asexual fungus.</title>
        <authorList>
            <person name="Ropars J."/>
            <person name="Sedzielewska K."/>
            <person name="Noel J."/>
            <person name="Charron P."/>
            <person name="Farinelli L."/>
            <person name="Marton T."/>
            <person name="Kruger M."/>
            <person name="Pelin A."/>
            <person name="Brachmann A."/>
            <person name="Corradi N."/>
        </authorList>
    </citation>
    <scope>NUCLEOTIDE SEQUENCE [LARGE SCALE GENOMIC DNA]</scope>
    <source>
        <strain evidence="1 2">A4</strain>
    </source>
</reference>
<accession>A0A2I1HNX9</accession>
<comment type="caution">
    <text evidence="1">The sequence shown here is derived from an EMBL/GenBank/DDBJ whole genome shotgun (WGS) entry which is preliminary data.</text>
</comment>